<dbReference type="EMBL" id="JADEXF010000150">
    <property type="protein sequence ID" value="MBE9104597.1"/>
    <property type="molecule type" value="Genomic_DNA"/>
</dbReference>
<dbReference type="Gene3D" id="3.90.220.20">
    <property type="entry name" value="DNA methylase specificity domains"/>
    <property type="match status" value="1"/>
</dbReference>
<dbReference type="InterPro" id="IPR044946">
    <property type="entry name" value="Restrct_endonuc_typeI_TRD_sf"/>
</dbReference>
<keyword evidence="2" id="KW-0680">Restriction system</keyword>
<sequence>MAKNEPETENIVRNELRELGYYSADNSIQVEEQKSNIESIKKLLKSGSKSGKGGSGSPEFIITSPTDPDFVIIVECKADSKNHSSKEAKDLLNEKDIEETEEQYAKRTQRYAVDGILHYAKYLSREYNVISIAVSGNTDTTVNISTFLNFKGNQKSKILQSRDGHIFNKLIPWKDYIEHATYDPLLQRMRFDELMDFARDLHDFMRDHAKLTESEKPQEHNFIPELFDSQRKWDYFAFSSIFELKKGKRLTKSNMTEGETPFIGAIDKNNGISGYVGQSPIHEGNTISVNYNGSVAEAFYQPKPFWASDDVNVLYPKFELTPAIAMFLITIIKNEKYRYNYGRKWHLERMKQSQILLPITLNSEPDWDFMEEYINSLPFSSQLCA</sequence>
<dbReference type="GO" id="GO:0004519">
    <property type="term" value="F:endonuclease activity"/>
    <property type="evidence" value="ECO:0007669"/>
    <property type="project" value="UniProtKB-KW"/>
</dbReference>
<reference evidence="5 6" key="1">
    <citation type="submission" date="2020-10" db="EMBL/GenBank/DDBJ databases">
        <authorList>
            <person name="Castelo-Branco R."/>
            <person name="Eusebio N."/>
            <person name="Adriana R."/>
            <person name="Vieira A."/>
            <person name="Brugerolle De Fraissinette N."/>
            <person name="Rezende De Castro R."/>
            <person name="Schneider M.P."/>
            <person name="Vasconcelos V."/>
            <person name="Leao P.N."/>
        </authorList>
    </citation>
    <scope>NUCLEOTIDE SEQUENCE [LARGE SCALE GENOMIC DNA]</scope>
    <source>
        <strain evidence="5 6">LEGE 07299</strain>
    </source>
</reference>
<evidence type="ECO:0000313" key="6">
    <source>
        <dbReference type="Proteomes" id="UP000647836"/>
    </source>
</evidence>
<evidence type="ECO:0000259" key="4">
    <source>
        <dbReference type="Pfam" id="PF01420"/>
    </source>
</evidence>
<gene>
    <name evidence="5" type="ORF">IQ229_06495</name>
</gene>
<organism evidence="5 6">
    <name type="scientific">Nostoc cf. edaphicum LEGE 07299</name>
    <dbReference type="NCBI Taxonomy" id="2777974"/>
    <lineage>
        <taxon>Bacteria</taxon>
        <taxon>Bacillati</taxon>
        <taxon>Cyanobacteriota</taxon>
        <taxon>Cyanophyceae</taxon>
        <taxon>Nostocales</taxon>
        <taxon>Nostocaceae</taxon>
        <taxon>Nostoc</taxon>
    </lineage>
</organism>
<name>A0ABR9TXP8_9NOSO</name>
<keyword evidence="5" id="KW-0255">Endonuclease</keyword>
<comment type="similarity">
    <text evidence="1">Belongs to the type-I restriction system S methylase family.</text>
</comment>
<dbReference type="RefSeq" id="WP_194042301.1">
    <property type="nucleotide sequence ID" value="NZ_JADEXF010000150.1"/>
</dbReference>
<dbReference type="SUPFAM" id="SSF116734">
    <property type="entry name" value="DNA methylase specificity domain"/>
    <property type="match status" value="1"/>
</dbReference>
<keyword evidence="6" id="KW-1185">Reference proteome</keyword>
<evidence type="ECO:0000256" key="3">
    <source>
        <dbReference type="ARBA" id="ARBA00023125"/>
    </source>
</evidence>
<accession>A0ABR9TXP8</accession>
<evidence type="ECO:0000256" key="1">
    <source>
        <dbReference type="ARBA" id="ARBA00010923"/>
    </source>
</evidence>
<protein>
    <submittedName>
        <fullName evidence="5">Restriction endonuclease subunit S</fullName>
    </submittedName>
</protein>
<keyword evidence="3" id="KW-0238">DNA-binding</keyword>
<evidence type="ECO:0000256" key="2">
    <source>
        <dbReference type="ARBA" id="ARBA00022747"/>
    </source>
</evidence>
<feature type="domain" description="Type I restriction modification DNA specificity" evidence="4">
    <location>
        <begin position="232"/>
        <end position="375"/>
    </location>
</feature>
<keyword evidence="5" id="KW-0378">Hydrolase</keyword>
<dbReference type="InterPro" id="IPR000055">
    <property type="entry name" value="Restrct_endonuc_typeI_TRD"/>
</dbReference>
<evidence type="ECO:0000313" key="5">
    <source>
        <dbReference type="EMBL" id="MBE9104597.1"/>
    </source>
</evidence>
<comment type="caution">
    <text evidence="5">The sequence shown here is derived from an EMBL/GenBank/DDBJ whole genome shotgun (WGS) entry which is preliminary data.</text>
</comment>
<keyword evidence="5" id="KW-0540">Nuclease</keyword>
<proteinExistence type="inferred from homology"/>
<dbReference type="Proteomes" id="UP000647836">
    <property type="component" value="Unassembled WGS sequence"/>
</dbReference>
<dbReference type="Pfam" id="PF01420">
    <property type="entry name" value="Methylase_S"/>
    <property type="match status" value="1"/>
</dbReference>